<accession>A0A9D3A1L7</accession>
<dbReference type="AlphaFoldDB" id="A0A9D3A1L7"/>
<reference evidence="1" key="1">
    <citation type="journal article" date="2021" name="PeerJ">
        <title>Extensive microbial diversity within the chicken gut microbiome revealed by metagenomics and culture.</title>
        <authorList>
            <person name="Gilroy R."/>
            <person name="Ravi A."/>
            <person name="Getino M."/>
            <person name="Pursley I."/>
            <person name="Horton D.L."/>
            <person name="Alikhan N.F."/>
            <person name="Baker D."/>
            <person name="Gharbi K."/>
            <person name="Hall N."/>
            <person name="Watson M."/>
            <person name="Adriaenssens E.M."/>
            <person name="Foster-Nyarko E."/>
            <person name="Jarju S."/>
            <person name="Secka A."/>
            <person name="Antonio M."/>
            <person name="Oren A."/>
            <person name="Chaudhuri R.R."/>
            <person name="La Ragione R."/>
            <person name="Hildebrand F."/>
            <person name="Pallen M.J."/>
        </authorList>
    </citation>
    <scope>NUCLEOTIDE SEQUENCE</scope>
    <source>
        <strain evidence="1">ChiGjej6B6-11269</strain>
    </source>
</reference>
<comment type="caution">
    <text evidence="1">The sequence shown here is derived from an EMBL/GenBank/DDBJ whole genome shotgun (WGS) entry which is preliminary data.</text>
</comment>
<organism evidence="1 2">
    <name type="scientific">Slackia equolifaciens</name>
    <dbReference type="NCBI Taxonomy" id="498718"/>
    <lineage>
        <taxon>Bacteria</taxon>
        <taxon>Bacillati</taxon>
        <taxon>Actinomycetota</taxon>
        <taxon>Coriobacteriia</taxon>
        <taxon>Eggerthellales</taxon>
        <taxon>Eggerthellaceae</taxon>
        <taxon>Slackia</taxon>
    </lineage>
</organism>
<sequence length="389" mass="44218">MAGYLFAFSDRESLLETINRGTYSTLVKPTWRAETTATFADFATMKPGDNVYFFSKREVFGIGEITEITDGEAFLDIFPGASAGSPKEVPDLLERCLPSAEIAPSSERIRRWIISFKPAPHFFSNGVDMDDLLASNPSDFRSLRVFWRRSFIKFDDDENRAFMTALMRANIEALQYPLPSQIIESSNEALLSELRKQDLSQLKPNFSQYLVKKRTASGALTAEMDLEAGILFQLSNHEVGSIETFGTWNYLSHQVHASPMKAVGYMDKMDIFGYSLIPGYPIVKSYLVAELKKDKATSDDLPQLMKYVDWIRQEYANGNYGIIRAFLVAHEFDMDDILAHIEEIERTYLSNRRPPITQKWGDVTLVKYHVEETGIIRFSASSLVPFLPK</sequence>
<reference evidence="1" key="2">
    <citation type="submission" date="2021-09" db="EMBL/GenBank/DDBJ databases">
        <authorList>
            <person name="Gilroy R."/>
        </authorList>
    </citation>
    <scope>NUCLEOTIDE SEQUENCE</scope>
    <source>
        <strain evidence="1">ChiGjej6B6-11269</strain>
    </source>
</reference>
<evidence type="ECO:0000313" key="2">
    <source>
        <dbReference type="Proteomes" id="UP000786989"/>
    </source>
</evidence>
<gene>
    <name evidence="1" type="ORF">K8U77_07140</name>
</gene>
<dbReference type="GO" id="GO:0003676">
    <property type="term" value="F:nucleic acid binding"/>
    <property type="evidence" value="ECO:0007669"/>
    <property type="project" value="InterPro"/>
</dbReference>
<dbReference type="Proteomes" id="UP000786989">
    <property type="component" value="Unassembled WGS sequence"/>
</dbReference>
<dbReference type="EMBL" id="DYWI01000130">
    <property type="protein sequence ID" value="HJF65868.1"/>
    <property type="molecule type" value="Genomic_DNA"/>
</dbReference>
<dbReference type="Gene3D" id="3.40.1350.10">
    <property type="match status" value="1"/>
</dbReference>
<proteinExistence type="predicted"/>
<dbReference type="InterPro" id="IPR011856">
    <property type="entry name" value="tRNA_endonuc-like_dom_sf"/>
</dbReference>
<name>A0A9D3A1L7_9ACTN</name>
<evidence type="ECO:0000313" key="1">
    <source>
        <dbReference type="EMBL" id="HJF65868.1"/>
    </source>
</evidence>
<protein>
    <submittedName>
        <fullName evidence="1">Uncharacterized protein</fullName>
    </submittedName>
</protein>